<sequence>MEAIESPPFLSFNEDAPMSKREISNFDKLQAKQGLAAKNLSQMSKISDYGTSTETEDKFLAANRTKAEATLTKLRKTRAFVQATLTKVSTLPLLESKHERMIVLSGVHKKLEAARAQPLPTSVRGKFNMFCNEVASLKDGVFSEIVDKREMTVLGGTELLATIDNSISRQEARLQQADVTAASEHDTEKAYQRAAEIINNNRKEADRLDSIKNREFVVARAPIVAMTQTPLSVAKLKHAGIAAEDVSGYPMVRNQLVLGINKEALESPTSKRKMKPEDAAAELLKSISASMNEKVQFVTEKPYPYKGALWYWIGTTYEINALMKAAGGRLVMNRWGFAF</sequence>
<accession>A0A514CSM3</accession>
<keyword evidence="2" id="KW-1185">Reference proteome</keyword>
<name>A0A514CSM3_9CAUD</name>
<dbReference type="GeneID" id="56135935"/>
<protein>
    <submittedName>
        <fullName evidence="1">Uncharacterized protein</fullName>
    </submittedName>
</protein>
<dbReference type="Proteomes" id="UP000320799">
    <property type="component" value="Segment"/>
</dbReference>
<proteinExistence type="predicted"/>
<dbReference type="KEGG" id="vg:56135935"/>
<organism evidence="1 2">
    <name type="scientific">Achromobacter phage Motura</name>
    <dbReference type="NCBI Taxonomy" id="2591403"/>
    <lineage>
        <taxon>Viruses</taxon>
        <taxon>Duplodnaviria</taxon>
        <taxon>Heunggongvirae</taxon>
        <taxon>Uroviricota</taxon>
        <taxon>Caudoviricetes</taxon>
        <taxon>Moturavirus</taxon>
        <taxon>Moturavirus motura</taxon>
    </lineage>
</organism>
<evidence type="ECO:0000313" key="1">
    <source>
        <dbReference type="EMBL" id="QDH83478.1"/>
    </source>
</evidence>
<reference evidence="1 2" key="1">
    <citation type="submission" date="2019-06" db="EMBL/GenBank/DDBJ databases">
        <authorList>
            <person name="Kincaid V.D."/>
            <person name="Fuller A."/>
            <person name="Hodges K."/>
            <person name="Bansal M."/>
            <person name="Essig J."/>
            <person name="Johnson A."/>
        </authorList>
    </citation>
    <scope>NUCLEOTIDE SEQUENCE [LARGE SCALE GENOMIC DNA]</scope>
</reference>
<evidence type="ECO:0000313" key="2">
    <source>
        <dbReference type="Proteomes" id="UP000320799"/>
    </source>
</evidence>
<dbReference type="EMBL" id="MN094788">
    <property type="protein sequence ID" value="QDH83478.1"/>
    <property type="molecule type" value="Genomic_DNA"/>
</dbReference>
<dbReference type="RefSeq" id="YP_009903659.1">
    <property type="nucleotide sequence ID" value="NC_049849.1"/>
</dbReference>